<feature type="compositionally biased region" description="Polar residues" evidence="2">
    <location>
        <begin position="765"/>
        <end position="793"/>
    </location>
</feature>
<keyword evidence="3" id="KW-0732">Signal</keyword>
<feature type="region of interest" description="Disordered" evidence="2">
    <location>
        <begin position="752"/>
        <end position="793"/>
    </location>
</feature>
<keyword evidence="1" id="KW-0175">Coiled coil</keyword>
<feature type="coiled-coil region" evidence="1">
    <location>
        <begin position="490"/>
        <end position="517"/>
    </location>
</feature>
<evidence type="ECO:0000313" key="5">
    <source>
        <dbReference type="Proteomes" id="UP000618733"/>
    </source>
</evidence>
<dbReference type="AlphaFoldDB" id="A0A934UXC1"/>
<keyword evidence="5" id="KW-1185">Reference proteome</keyword>
<feature type="signal peptide" evidence="3">
    <location>
        <begin position="1"/>
        <end position="23"/>
    </location>
</feature>
<evidence type="ECO:0000256" key="1">
    <source>
        <dbReference type="SAM" id="Coils"/>
    </source>
</evidence>
<protein>
    <submittedName>
        <fullName evidence="4">Uncharacterized protein</fullName>
    </submittedName>
</protein>
<feature type="compositionally biased region" description="Basic and acidic residues" evidence="2">
    <location>
        <begin position="754"/>
        <end position="764"/>
    </location>
</feature>
<feature type="chain" id="PRO_5038766924" evidence="3">
    <location>
        <begin position="24"/>
        <end position="910"/>
    </location>
</feature>
<evidence type="ECO:0000313" key="4">
    <source>
        <dbReference type="EMBL" id="MBK0421446.1"/>
    </source>
</evidence>
<organism evidence="4 5">
    <name type="scientific">Leucobacter edaphi</name>
    <dbReference type="NCBI Taxonomy" id="2796472"/>
    <lineage>
        <taxon>Bacteria</taxon>
        <taxon>Bacillati</taxon>
        <taxon>Actinomycetota</taxon>
        <taxon>Actinomycetes</taxon>
        <taxon>Micrococcales</taxon>
        <taxon>Microbacteriaceae</taxon>
        <taxon>Leucobacter</taxon>
    </lineage>
</organism>
<feature type="compositionally biased region" description="Polar residues" evidence="2">
    <location>
        <begin position="670"/>
        <end position="680"/>
    </location>
</feature>
<reference evidence="4" key="1">
    <citation type="submission" date="2020-12" db="EMBL/GenBank/DDBJ databases">
        <title>Leucobacter sp. CAS2, isolated from Chromium sludge.</title>
        <authorList>
            <person name="Xu Z."/>
        </authorList>
    </citation>
    <scope>NUCLEOTIDE SEQUENCE</scope>
    <source>
        <strain evidence="4">CSA2</strain>
    </source>
</reference>
<evidence type="ECO:0000256" key="2">
    <source>
        <dbReference type="SAM" id="MobiDB-lite"/>
    </source>
</evidence>
<accession>A0A934UXC1</accession>
<name>A0A934UXC1_9MICO</name>
<dbReference type="RefSeq" id="WP_200131658.1">
    <property type="nucleotide sequence ID" value="NZ_JAEHOI010000004.1"/>
</dbReference>
<evidence type="ECO:0000256" key="3">
    <source>
        <dbReference type="SAM" id="SignalP"/>
    </source>
</evidence>
<proteinExistence type="predicted"/>
<gene>
    <name evidence="4" type="ORF">JD292_05085</name>
</gene>
<dbReference type="Proteomes" id="UP000618733">
    <property type="component" value="Unassembled WGS sequence"/>
</dbReference>
<dbReference type="EMBL" id="JAEHOI010000004">
    <property type="protein sequence ID" value="MBK0421446.1"/>
    <property type="molecule type" value="Genomic_DNA"/>
</dbReference>
<feature type="region of interest" description="Disordered" evidence="2">
    <location>
        <begin position="645"/>
        <end position="694"/>
    </location>
</feature>
<sequence>MAKKTVGRTGGTLMNPHARRALAAVTVGALAFAAGCATLGGDSARQGGDPATRVLQSVDVRLGPSGTVEGLTGTAVLLNEANGGMRSESTDYATDEVVNDLPIRVTTGYRTSQGSGSDLSKLKGYSGKVEIEITLENLTVKPETLSYDSAGQKKTAPALVGVPLSVAASATLPGTSPGALVFDSESKRSTNGVVSASEKGSSKVQWGVLLAPPQTEATTTLRLVANVKNFTVPQLDVSVQAGLRTDLSFEGALASAIENGPDSQVAMQQKAIKLVAEINDVLTRAGSTVTEVRKNLNDTSATLGASAVTRLDTNSRQITQEMNTLGAELASLKQGLSGSVDAASDSMNSDFAEIVNAMGDILGDTNTPPPAVTTEQDCATKLKGFAPNGTVYSMFSQMSGLLDGYAEASEGCQKQIREKLGSTIGPEEPSAEVCDAEKSASATCSLFAGKSTVHESLKDLEDAGAQLAEELKSPTVEDAHAMSTGLAEKLDDVDALITALEQDNAGAEEQQQLLSQLTEVESEVSNLASVHEPLVKVSQRLRQIDENQTAIAARVCNLGKAPNQVNRAELDALSAQLAGVNCAGKPFIAPPIKPMPGQKPETPLPVTDLPAQADAVDAAAESLVAEGDSDIARLSGALGTLKETVNAKDEREGASSISPETAKQMRSELETATASVSELQSKLEDAQSEQDSLSKEITTEFAQAADETGAAVAEDLDRGIADLNSGREQTDAQLSESYSELIAGLRTSASDAASDGKKLVESQKTELANSGKASQHALSDRTAQALQSIDQSTSASTRDVKAASVQLSDGLNKVLLDLGDPKIKGSGILGSISASAAKSDTADFQLAEASQHAAGFANVRDQDLSALQLRSAQFRAALEKSDSLPPFHLSVPKGATSQTIYSLHFGGSAK</sequence>
<comment type="caution">
    <text evidence="4">The sequence shown here is derived from an EMBL/GenBank/DDBJ whole genome shotgun (WGS) entry which is preliminary data.</text>
</comment>